<dbReference type="Proteomes" id="UP001524499">
    <property type="component" value="Unassembled WGS sequence"/>
</dbReference>
<dbReference type="Pfam" id="PF07883">
    <property type="entry name" value="Cupin_2"/>
    <property type="match status" value="1"/>
</dbReference>
<dbReference type="Gene3D" id="2.60.120.10">
    <property type="entry name" value="Jelly Rolls"/>
    <property type="match status" value="1"/>
</dbReference>
<dbReference type="InterPro" id="IPR013096">
    <property type="entry name" value="Cupin_2"/>
</dbReference>
<dbReference type="CDD" id="cd06981">
    <property type="entry name" value="cupin_reut_a1446"/>
    <property type="match status" value="1"/>
</dbReference>
<dbReference type="InterPro" id="IPR014710">
    <property type="entry name" value="RmlC-like_jellyroll"/>
</dbReference>
<comment type="caution">
    <text evidence="2">The sequence shown here is derived from an EMBL/GenBank/DDBJ whole genome shotgun (WGS) entry which is preliminary data.</text>
</comment>
<feature type="domain" description="Cupin type-2" evidence="1">
    <location>
        <begin position="49"/>
        <end position="105"/>
    </location>
</feature>
<accession>A0ABT1TFG8</accession>
<dbReference type="RefSeq" id="WP_256601560.1">
    <property type="nucleotide sequence ID" value="NZ_JANIBJ010000010.1"/>
</dbReference>
<dbReference type="InterPro" id="IPR011051">
    <property type="entry name" value="RmlC_Cupin_sf"/>
</dbReference>
<protein>
    <submittedName>
        <fullName evidence="2">Cupin domain-containing protein</fullName>
    </submittedName>
</protein>
<sequence length="115" mass="12969">MNIRPSSLFADIPRQLPAELCQTLFENPTVRIERIVSRGHYSAENAWYDQAQTEWVILLQGQARIGFADAESVELNPGDYLLLPAHCRHRVEWTATDQPSIWLAVHVGETDSPAA</sequence>
<dbReference type="SUPFAM" id="SSF51182">
    <property type="entry name" value="RmlC-like cupins"/>
    <property type="match status" value="1"/>
</dbReference>
<gene>
    <name evidence="2" type="ORF">NP590_06855</name>
</gene>
<organism evidence="2 3">
    <name type="scientific">Methylomonas subterranea</name>
    <dbReference type="NCBI Taxonomy" id="2952225"/>
    <lineage>
        <taxon>Bacteria</taxon>
        <taxon>Pseudomonadati</taxon>
        <taxon>Pseudomonadota</taxon>
        <taxon>Gammaproteobacteria</taxon>
        <taxon>Methylococcales</taxon>
        <taxon>Methylococcaceae</taxon>
        <taxon>Methylomonas</taxon>
    </lineage>
</organism>
<evidence type="ECO:0000313" key="2">
    <source>
        <dbReference type="EMBL" id="MCQ8103817.1"/>
    </source>
</evidence>
<dbReference type="EMBL" id="JANIBJ010000010">
    <property type="protein sequence ID" value="MCQ8103817.1"/>
    <property type="molecule type" value="Genomic_DNA"/>
</dbReference>
<evidence type="ECO:0000313" key="3">
    <source>
        <dbReference type="Proteomes" id="UP001524499"/>
    </source>
</evidence>
<reference evidence="2 3" key="1">
    <citation type="submission" date="2022-07" db="EMBL/GenBank/DDBJ databases">
        <title>Methylomonas rivi sp. nov., Methylomonas rosea sp. nov., Methylomonas aureus sp. nov. and Methylomonas subterranea sp. nov., four novel methanotrophs isolated from a freshwater creek and the deep terrestrial subsurface.</title>
        <authorList>
            <person name="Abin C."/>
            <person name="Sankaranarayanan K."/>
            <person name="Garner C."/>
            <person name="Sindelar R."/>
            <person name="Kotary K."/>
            <person name="Garner R."/>
            <person name="Barclay S."/>
            <person name="Lawson P."/>
            <person name="Krumholz L."/>
        </authorList>
    </citation>
    <scope>NUCLEOTIDE SEQUENCE [LARGE SCALE GENOMIC DNA]</scope>
    <source>
        <strain evidence="2 3">SURF-2</strain>
    </source>
</reference>
<name>A0ABT1TFG8_9GAMM</name>
<proteinExistence type="predicted"/>
<keyword evidence="3" id="KW-1185">Reference proteome</keyword>
<evidence type="ECO:0000259" key="1">
    <source>
        <dbReference type="Pfam" id="PF07883"/>
    </source>
</evidence>